<dbReference type="GO" id="GO:0022627">
    <property type="term" value="C:cytosolic small ribosomal subunit"/>
    <property type="evidence" value="ECO:0007669"/>
    <property type="project" value="TreeGrafter"/>
</dbReference>
<organism evidence="7">
    <name type="scientific">termite gut metagenome</name>
    <dbReference type="NCBI Taxonomy" id="433724"/>
    <lineage>
        <taxon>unclassified sequences</taxon>
        <taxon>metagenomes</taxon>
        <taxon>organismal metagenomes</taxon>
    </lineage>
</organism>
<keyword evidence="3" id="KW-0694">RNA-binding</keyword>
<dbReference type="SUPFAM" id="SSF50249">
    <property type="entry name" value="Nucleic acid-binding proteins"/>
    <property type="match status" value="4"/>
</dbReference>
<feature type="domain" description="S1 motif" evidence="6">
    <location>
        <begin position="139"/>
        <end position="209"/>
    </location>
</feature>
<feature type="domain" description="S1 motif" evidence="6">
    <location>
        <begin position="54"/>
        <end position="122"/>
    </location>
</feature>
<dbReference type="PANTHER" id="PTHR10724">
    <property type="entry name" value="30S RIBOSOMAL PROTEIN S1"/>
    <property type="match status" value="1"/>
</dbReference>
<dbReference type="PRINTS" id="PR00681">
    <property type="entry name" value="RIBOSOMALS1"/>
</dbReference>
<sequence>KPIRDYDIFVGKTMEFKIVKINQEFKNVVVSHKALIEAELEQQKTEIIGKLEKGQVLEGTVKNITTYGVFIDLGGVDGLIHITDLSWGRVSDPKEVVELDQKLNVVILDFDNEKKRIALGLKQLTPHPWDALSATIKIGDKVKGKVVVMADYGAFIEITAGVEGLIHVSEMSWSQHLRSAQDFLKVGDEVEAVVLTLDREERKMSLGIKQLKQDPWETIEIKYPVDSKHIAKVRNFTNFGVFVEIEEGVDGLIHISDLSWTKKVRHPSEFTQIGADIEVQVLEIDKDNRRLSLGHKQLEENPWDVFETLFVVGSIHEGTIVETLDKGAVISLPYGVEGFATPKHLVKEGGSQAHIDEKLQFKVIEFNKDAKRIILSHSRIFEDILKSEEKAEKKLVKKSSPKKEEPVSNIQNQIASTTLGDIDALAALKEQLKKN</sequence>
<dbReference type="InterPro" id="IPR050437">
    <property type="entry name" value="Ribos_protein_bS1-like"/>
</dbReference>
<evidence type="ECO:0000313" key="7">
    <source>
        <dbReference type="EMBL" id="KAA6320636.1"/>
    </source>
</evidence>
<name>A0A5J4QF79_9ZZZZ</name>
<dbReference type="CDD" id="cd05688">
    <property type="entry name" value="S1_RPS1_repeat_ec3"/>
    <property type="match status" value="1"/>
</dbReference>
<dbReference type="GO" id="GO:0003735">
    <property type="term" value="F:structural constituent of ribosome"/>
    <property type="evidence" value="ECO:0007669"/>
    <property type="project" value="TreeGrafter"/>
</dbReference>
<dbReference type="FunFam" id="2.40.50.140:FF:000011">
    <property type="entry name" value="30S ribosomal protein S1"/>
    <property type="match status" value="1"/>
</dbReference>
<evidence type="ECO:0000256" key="3">
    <source>
        <dbReference type="ARBA" id="ARBA00022884"/>
    </source>
</evidence>
<evidence type="ECO:0000256" key="2">
    <source>
        <dbReference type="ARBA" id="ARBA00022737"/>
    </source>
</evidence>
<dbReference type="GO" id="GO:0003729">
    <property type="term" value="F:mRNA binding"/>
    <property type="evidence" value="ECO:0007669"/>
    <property type="project" value="TreeGrafter"/>
</dbReference>
<feature type="domain" description="S1 motif" evidence="6">
    <location>
        <begin position="313"/>
        <end position="378"/>
    </location>
</feature>
<dbReference type="SMART" id="SM00316">
    <property type="entry name" value="S1"/>
    <property type="match status" value="4"/>
</dbReference>
<keyword evidence="4 7" id="KW-0689">Ribosomal protein</keyword>
<dbReference type="PROSITE" id="PS50126">
    <property type="entry name" value="S1"/>
    <property type="match status" value="4"/>
</dbReference>
<reference evidence="7" key="1">
    <citation type="submission" date="2019-03" db="EMBL/GenBank/DDBJ databases">
        <title>Single cell metagenomics reveals metabolic interactions within the superorganism composed of flagellate Streblomastix strix and complex community of Bacteroidetes bacteria on its surface.</title>
        <authorList>
            <person name="Treitli S.C."/>
            <person name="Kolisko M."/>
            <person name="Husnik F."/>
            <person name="Keeling P."/>
            <person name="Hampl V."/>
        </authorList>
    </citation>
    <scope>NUCLEOTIDE SEQUENCE</scope>
    <source>
        <strain evidence="7">STM</strain>
    </source>
</reference>
<keyword evidence="2" id="KW-0677">Repeat</keyword>
<evidence type="ECO:0000256" key="5">
    <source>
        <dbReference type="ARBA" id="ARBA00023274"/>
    </source>
</evidence>
<dbReference type="AlphaFoldDB" id="A0A5J4QF79"/>
<proteinExistence type="inferred from homology"/>
<dbReference type="PANTHER" id="PTHR10724:SF7">
    <property type="entry name" value="SMALL RIBOSOMAL SUBUNIT PROTEIN BS1C"/>
    <property type="match status" value="1"/>
</dbReference>
<dbReference type="Pfam" id="PF00575">
    <property type="entry name" value="S1"/>
    <property type="match status" value="4"/>
</dbReference>
<feature type="non-terminal residue" evidence="7">
    <location>
        <position position="1"/>
    </location>
</feature>
<comment type="caution">
    <text evidence="7">The sequence shown here is derived from an EMBL/GenBank/DDBJ whole genome shotgun (WGS) entry which is preliminary data.</text>
</comment>
<dbReference type="InterPro" id="IPR003029">
    <property type="entry name" value="S1_domain"/>
</dbReference>
<protein>
    <submittedName>
        <fullName evidence="7">30S ribosomal protein S1</fullName>
    </submittedName>
</protein>
<dbReference type="InterPro" id="IPR035104">
    <property type="entry name" value="Ribosomal_protein_S1-like"/>
</dbReference>
<dbReference type="GO" id="GO:0006412">
    <property type="term" value="P:translation"/>
    <property type="evidence" value="ECO:0007669"/>
    <property type="project" value="TreeGrafter"/>
</dbReference>
<dbReference type="Gene3D" id="2.40.50.140">
    <property type="entry name" value="Nucleic acid-binding proteins"/>
    <property type="match status" value="4"/>
</dbReference>
<dbReference type="EMBL" id="SNRY01003530">
    <property type="protein sequence ID" value="KAA6320636.1"/>
    <property type="molecule type" value="Genomic_DNA"/>
</dbReference>
<dbReference type="InterPro" id="IPR012340">
    <property type="entry name" value="NA-bd_OB-fold"/>
</dbReference>
<feature type="domain" description="S1 motif" evidence="6">
    <location>
        <begin position="226"/>
        <end position="296"/>
    </location>
</feature>
<evidence type="ECO:0000259" key="6">
    <source>
        <dbReference type="PROSITE" id="PS50126"/>
    </source>
</evidence>
<evidence type="ECO:0000256" key="1">
    <source>
        <dbReference type="ARBA" id="ARBA00006767"/>
    </source>
</evidence>
<dbReference type="FunFam" id="2.40.50.140:FF:000051">
    <property type="entry name" value="RNA-binding transcriptional accessory protein"/>
    <property type="match status" value="1"/>
</dbReference>
<gene>
    <name evidence="7" type="ORF">EZS27_029617</name>
</gene>
<evidence type="ECO:0000256" key="4">
    <source>
        <dbReference type="ARBA" id="ARBA00022980"/>
    </source>
</evidence>
<comment type="similarity">
    <text evidence="1">Belongs to the bacterial ribosomal protein bS1 family.</text>
</comment>
<accession>A0A5J4QF79</accession>
<keyword evidence="5" id="KW-0687">Ribonucleoprotein</keyword>